<evidence type="ECO:0000259" key="12">
    <source>
        <dbReference type="PROSITE" id="PS50885"/>
    </source>
</evidence>
<evidence type="ECO:0000256" key="3">
    <source>
        <dbReference type="ARBA" id="ARBA00022692"/>
    </source>
</evidence>
<dbReference type="Pfam" id="PF00015">
    <property type="entry name" value="MCPsignal"/>
    <property type="match status" value="1"/>
</dbReference>
<feature type="domain" description="Methyl-accepting transducer" evidence="10">
    <location>
        <begin position="275"/>
        <end position="511"/>
    </location>
</feature>
<dbReference type="PROSITE" id="PS50192">
    <property type="entry name" value="T_SNARE"/>
    <property type="match status" value="1"/>
</dbReference>
<dbReference type="GO" id="GO:0007165">
    <property type="term" value="P:signal transduction"/>
    <property type="evidence" value="ECO:0007669"/>
    <property type="project" value="UniProtKB-KW"/>
</dbReference>
<dbReference type="Proteomes" id="UP000253769">
    <property type="component" value="Unassembled WGS sequence"/>
</dbReference>
<dbReference type="GO" id="GO:0006935">
    <property type="term" value="P:chemotaxis"/>
    <property type="evidence" value="ECO:0007669"/>
    <property type="project" value="UniProtKB-ARBA"/>
</dbReference>
<name>A0A369WSN7_9GAMM</name>
<evidence type="ECO:0000256" key="5">
    <source>
        <dbReference type="ARBA" id="ARBA00023136"/>
    </source>
</evidence>
<dbReference type="PROSITE" id="PS50111">
    <property type="entry name" value="CHEMOTAXIS_TRANSDUC_2"/>
    <property type="match status" value="1"/>
</dbReference>
<accession>A0A369WSN7</accession>
<protein>
    <submittedName>
        <fullName evidence="13">Methyl-accepting chemotaxis protein</fullName>
    </submittedName>
</protein>
<keyword evidence="2" id="KW-0997">Cell inner membrane</keyword>
<dbReference type="AlphaFoldDB" id="A0A369WSN7"/>
<evidence type="ECO:0000256" key="9">
    <source>
        <dbReference type="SAM" id="Phobius"/>
    </source>
</evidence>
<dbReference type="FunFam" id="1.10.287.950:FF:000001">
    <property type="entry name" value="Methyl-accepting chemotaxis sensory transducer"/>
    <property type="match status" value="1"/>
</dbReference>
<dbReference type="CDD" id="cd06225">
    <property type="entry name" value="HAMP"/>
    <property type="match status" value="1"/>
</dbReference>
<evidence type="ECO:0000259" key="11">
    <source>
        <dbReference type="PROSITE" id="PS50192"/>
    </source>
</evidence>
<dbReference type="PROSITE" id="PS50885">
    <property type="entry name" value="HAMP"/>
    <property type="match status" value="1"/>
</dbReference>
<comment type="similarity">
    <text evidence="7">Belongs to the methyl-accepting chemotaxis (MCP) protein family.</text>
</comment>
<feature type="domain" description="HAMP" evidence="12">
    <location>
        <begin position="218"/>
        <end position="270"/>
    </location>
</feature>
<evidence type="ECO:0000313" key="13">
    <source>
        <dbReference type="EMBL" id="RDE25110.1"/>
    </source>
</evidence>
<dbReference type="PANTHER" id="PTHR32089:SF119">
    <property type="entry name" value="METHYL-ACCEPTING CHEMOTAXIS PROTEIN CTPL"/>
    <property type="match status" value="1"/>
</dbReference>
<feature type="transmembrane region" description="Helical" evidence="9">
    <location>
        <begin position="198"/>
        <end position="215"/>
    </location>
</feature>
<organism evidence="13 14">
    <name type="scientific">Motiliproteus coralliicola</name>
    <dbReference type="NCBI Taxonomy" id="2283196"/>
    <lineage>
        <taxon>Bacteria</taxon>
        <taxon>Pseudomonadati</taxon>
        <taxon>Pseudomonadota</taxon>
        <taxon>Gammaproteobacteria</taxon>
        <taxon>Oceanospirillales</taxon>
        <taxon>Oceanospirillaceae</taxon>
        <taxon>Motiliproteus</taxon>
    </lineage>
</organism>
<gene>
    <name evidence="13" type="ORF">DV711_06010</name>
</gene>
<proteinExistence type="inferred from homology"/>
<comment type="subcellular location">
    <subcellularLocation>
        <location evidence="1">Cell inner membrane</location>
        <topology evidence="1">Multi-pass membrane protein</topology>
    </subcellularLocation>
</comment>
<evidence type="ECO:0000256" key="6">
    <source>
        <dbReference type="ARBA" id="ARBA00023224"/>
    </source>
</evidence>
<dbReference type="InterPro" id="IPR004089">
    <property type="entry name" value="MCPsignal_dom"/>
</dbReference>
<keyword evidence="5 9" id="KW-0472">Membrane</keyword>
<evidence type="ECO:0000256" key="8">
    <source>
        <dbReference type="PROSITE-ProRule" id="PRU00284"/>
    </source>
</evidence>
<dbReference type="RefSeq" id="WP_114694707.1">
    <property type="nucleotide sequence ID" value="NZ_QQOH01000001.1"/>
</dbReference>
<comment type="caution">
    <text evidence="13">The sequence shown here is derived from an EMBL/GenBank/DDBJ whole genome shotgun (WGS) entry which is preliminary data.</text>
</comment>
<feature type="domain" description="T-SNARE coiled-coil homology" evidence="11">
    <location>
        <begin position="470"/>
        <end position="524"/>
    </location>
</feature>
<dbReference type="SUPFAM" id="SSF58104">
    <property type="entry name" value="Methyl-accepting chemotaxis protein (MCP) signaling domain"/>
    <property type="match status" value="1"/>
</dbReference>
<keyword evidence="14" id="KW-1185">Reference proteome</keyword>
<dbReference type="Gene3D" id="1.10.287.950">
    <property type="entry name" value="Methyl-accepting chemotaxis protein"/>
    <property type="match status" value="1"/>
</dbReference>
<dbReference type="InterPro" id="IPR000727">
    <property type="entry name" value="T_SNARE_dom"/>
</dbReference>
<dbReference type="CDD" id="cd11386">
    <property type="entry name" value="MCP_signal"/>
    <property type="match status" value="1"/>
</dbReference>
<dbReference type="SMART" id="SM00283">
    <property type="entry name" value="MA"/>
    <property type="match status" value="1"/>
</dbReference>
<evidence type="ECO:0000313" key="14">
    <source>
        <dbReference type="Proteomes" id="UP000253769"/>
    </source>
</evidence>
<dbReference type="PANTHER" id="PTHR32089">
    <property type="entry name" value="METHYL-ACCEPTING CHEMOTAXIS PROTEIN MCPB"/>
    <property type="match status" value="1"/>
</dbReference>
<dbReference type="GO" id="GO:0005886">
    <property type="term" value="C:plasma membrane"/>
    <property type="evidence" value="ECO:0007669"/>
    <property type="project" value="UniProtKB-SubCell"/>
</dbReference>
<sequence length="547" mass="58899">MKTIGAKLTSVFLLTILILLAVVGWSVSALWGQINHYQQLVSHAAHYQGDILSIQAEFKTQVQEWKNILIRGADDSQREKYWGRFQKREATIQADIAKLNTVLSEYAAGNPLYNDSQVLQLISDFIQSHQQMGQAYRRGYDEFINSGHQASVGDKAVSGIDRAPTQLLASAAEEIERLMDLESEQAYQDSLSVITSEIIVILLTALLGVVLFIIVSRRIIVQPTTLLTNELAQMAQGDFSSPTRYQSNDEIGQLADSARMVQTNMTDVLASLKHAADEASSASTNLADTSSRAHDVVNEQQSQTEQVATAMNEMAATVQEVAQSAQTAADSAREADDQARAGHQVVQGTISSINNLAAEVERASSVIEALAQDSNSIGSILDVIRGIAEQTNLLALNAAIEAARAGEQGRGFAVVADEVRSLAQRTQESTEEIQQMIEKLQSGATDAVAVMEAGKAQAQQSVDSAAATGEALGAIEQAVSAINDMNLHIASAAEEQSSVAEEINRNVVAISHSTEVTVDNSSRIEAVSQQVAQLSSEFQQITARFKV</sequence>
<keyword evidence="6 8" id="KW-0807">Transducer</keyword>
<reference evidence="13 14" key="1">
    <citation type="submission" date="2018-07" db="EMBL/GenBank/DDBJ databases">
        <title>Motiliproteus coralliicola sp. nov., a bacterium isolated from Coral.</title>
        <authorList>
            <person name="Wang G."/>
        </authorList>
    </citation>
    <scope>NUCLEOTIDE SEQUENCE [LARGE SCALE GENOMIC DNA]</scope>
    <source>
        <strain evidence="13 14">C34</strain>
    </source>
</reference>
<dbReference type="EMBL" id="QQOH01000001">
    <property type="protein sequence ID" value="RDE25110.1"/>
    <property type="molecule type" value="Genomic_DNA"/>
</dbReference>
<evidence type="ECO:0000256" key="1">
    <source>
        <dbReference type="ARBA" id="ARBA00004429"/>
    </source>
</evidence>
<evidence type="ECO:0000256" key="7">
    <source>
        <dbReference type="ARBA" id="ARBA00029447"/>
    </source>
</evidence>
<evidence type="ECO:0000256" key="4">
    <source>
        <dbReference type="ARBA" id="ARBA00022989"/>
    </source>
</evidence>
<keyword evidence="2" id="KW-1003">Cell membrane</keyword>
<keyword evidence="3 9" id="KW-0812">Transmembrane</keyword>
<evidence type="ECO:0000256" key="2">
    <source>
        <dbReference type="ARBA" id="ARBA00022519"/>
    </source>
</evidence>
<keyword evidence="4 9" id="KW-1133">Transmembrane helix</keyword>
<dbReference type="InterPro" id="IPR003660">
    <property type="entry name" value="HAMP_dom"/>
</dbReference>
<dbReference type="OrthoDB" id="5613951at2"/>
<evidence type="ECO:0000259" key="10">
    <source>
        <dbReference type="PROSITE" id="PS50111"/>
    </source>
</evidence>
<dbReference type="Pfam" id="PF00672">
    <property type="entry name" value="HAMP"/>
    <property type="match status" value="1"/>
</dbReference>